<evidence type="ECO:0000256" key="3">
    <source>
        <dbReference type="ARBA" id="ARBA00022448"/>
    </source>
</evidence>
<feature type="transmembrane region" description="Helical" evidence="8">
    <location>
        <begin position="126"/>
        <end position="143"/>
    </location>
</feature>
<dbReference type="EMBL" id="UYIG01000196">
    <property type="protein sequence ID" value="VDG30412.1"/>
    <property type="molecule type" value="Genomic_DNA"/>
</dbReference>
<feature type="transmembrane region" description="Helical" evidence="8">
    <location>
        <begin position="317"/>
        <end position="339"/>
    </location>
</feature>
<feature type="transmembrane region" description="Helical" evidence="8">
    <location>
        <begin position="96"/>
        <end position="120"/>
    </location>
</feature>
<gene>
    <name evidence="10" type="ORF">MUDAN_MDHGFNIF_01963</name>
</gene>
<dbReference type="GO" id="GO:0005886">
    <property type="term" value="C:plasma membrane"/>
    <property type="evidence" value="ECO:0007669"/>
    <property type="project" value="UniProtKB-SubCell"/>
</dbReference>
<feature type="transmembrane region" description="Helical" evidence="8">
    <location>
        <begin position="351"/>
        <end position="368"/>
    </location>
</feature>
<dbReference type="GO" id="GO:0022857">
    <property type="term" value="F:transmembrane transporter activity"/>
    <property type="evidence" value="ECO:0007669"/>
    <property type="project" value="InterPro"/>
</dbReference>
<reference evidence="10 11" key="1">
    <citation type="submission" date="2018-11" db="EMBL/GenBank/DDBJ databases">
        <authorList>
            <person name="Wuyts S."/>
        </authorList>
    </citation>
    <scope>NUCLEOTIDE SEQUENCE [LARGE SCALE GENOMIC DNA]</scope>
    <source>
        <strain evidence="10">Lactobacillus mudanjiangensis AMBF249</strain>
    </source>
</reference>
<feature type="transmembrane region" description="Helical" evidence="8">
    <location>
        <begin position="419"/>
        <end position="438"/>
    </location>
</feature>
<dbReference type="Proteomes" id="UP000289996">
    <property type="component" value="Unassembled WGS sequence"/>
</dbReference>
<evidence type="ECO:0000256" key="6">
    <source>
        <dbReference type="ARBA" id="ARBA00022989"/>
    </source>
</evidence>
<evidence type="ECO:0000256" key="7">
    <source>
        <dbReference type="ARBA" id="ARBA00023136"/>
    </source>
</evidence>
<keyword evidence="11" id="KW-1185">Reference proteome</keyword>
<evidence type="ECO:0000256" key="2">
    <source>
        <dbReference type="ARBA" id="ARBA00008537"/>
    </source>
</evidence>
<feature type="transmembrane region" description="Helical" evidence="8">
    <location>
        <begin position="248"/>
        <end position="266"/>
    </location>
</feature>
<evidence type="ECO:0000313" key="10">
    <source>
        <dbReference type="EMBL" id="VDG30412.1"/>
    </source>
</evidence>
<dbReference type="InterPro" id="IPR004638">
    <property type="entry name" value="EmrB-like"/>
</dbReference>
<dbReference type="NCBIfam" id="TIGR00711">
    <property type="entry name" value="efflux_EmrB"/>
    <property type="match status" value="1"/>
</dbReference>
<feature type="transmembrane region" description="Helical" evidence="8">
    <location>
        <begin position="66"/>
        <end position="84"/>
    </location>
</feature>
<accession>A0A660E529</accession>
<protein>
    <submittedName>
        <fullName evidence="10">MFS transporter [Lactobacillus pentosus]</fullName>
    </submittedName>
</protein>
<feature type="transmembrane region" description="Helical" evidence="8">
    <location>
        <begin position="450"/>
        <end position="473"/>
    </location>
</feature>
<keyword evidence="3" id="KW-0813">Transport</keyword>
<feature type="transmembrane region" description="Helical" evidence="8">
    <location>
        <begin position="218"/>
        <end position="236"/>
    </location>
</feature>
<feature type="transmembrane region" description="Helical" evidence="8">
    <location>
        <begin position="287"/>
        <end position="305"/>
    </location>
</feature>
<evidence type="ECO:0000313" key="11">
    <source>
        <dbReference type="Proteomes" id="UP000289996"/>
    </source>
</evidence>
<dbReference type="InterPro" id="IPR011701">
    <property type="entry name" value="MFS"/>
</dbReference>
<comment type="subcellular location">
    <subcellularLocation>
        <location evidence="1">Cell membrane</location>
        <topology evidence="1">Multi-pass membrane protein</topology>
    </subcellularLocation>
</comment>
<proteinExistence type="inferred from homology"/>
<keyword evidence="6 8" id="KW-1133">Transmembrane helix</keyword>
<comment type="similarity">
    <text evidence="2">Belongs to the major facilitator superfamily. EmrB family.</text>
</comment>
<dbReference type="Gene3D" id="1.20.1250.20">
    <property type="entry name" value="MFS general substrate transporter like domains"/>
    <property type="match status" value="1"/>
</dbReference>
<evidence type="ECO:0000256" key="4">
    <source>
        <dbReference type="ARBA" id="ARBA00022475"/>
    </source>
</evidence>
<dbReference type="PANTHER" id="PTHR42718:SF9">
    <property type="entry name" value="MAJOR FACILITATOR SUPERFAMILY MULTIDRUG TRANSPORTER MFSC"/>
    <property type="match status" value="1"/>
</dbReference>
<organism evidence="10 11">
    <name type="scientific">Lactiplantibacillus mudanjiangensis</name>
    <dbReference type="NCBI Taxonomy" id="1296538"/>
    <lineage>
        <taxon>Bacteria</taxon>
        <taxon>Bacillati</taxon>
        <taxon>Bacillota</taxon>
        <taxon>Bacilli</taxon>
        <taxon>Lactobacillales</taxon>
        <taxon>Lactobacillaceae</taxon>
        <taxon>Lactiplantibacillus</taxon>
    </lineage>
</organism>
<feature type="domain" description="Major facilitator superfamily (MFS) profile" evidence="9">
    <location>
        <begin position="27"/>
        <end position="478"/>
    </location>
</feature>
<name>A0A660E529_9LACO</name>
<evidence type="ECO:0000256" key="1">
    <source>
        <dbReference type="ARBA" id="ARBA00004651"/>
    </source>
</evidence>
<feature type="transmembrane region" description="Helical" evidence="8">
    <location>
        <begin position="155"/>
        <end position="173"/>
    </location>
</feature>
<keyword evidence="4" id="KW-1003">Cell membrane</keyword>
<feature type="transmembrane region" description="Helical" evidence="8">
    <location>
        <begin position="185"/>
        <end position="206"/>
    </location>
</feature>
<feature type="transmembrane region" description="Helical" evidence="8">
    <location>
        <begin position="28"/>
        <end position="46"/>
    </location>
</feature>
<keyword evidence="5 8" id="KW-0812">Transmembrane</keyword>
<feature type="transmembrane region" description="Helical" evidence="8">
    <location>
        <begin position="374"/>
        <end position="398"/>
    </location>
</feature>
<evidence type="ECO:0000256" key="8">
    <source>
        <dbReference type="SAM" id="Phobius"/>
    </source>
</evidence>
<dbReference type="AlphaFoldDB" id="A0A660E529"/>
<dbReference type="SUPFAM" id="SSF103473">
    <property type="entry name" value="MFS general substrate transporter"/>
    <property type="match status" value="1"/>
</dbReference>
<keyword evidence="7 8" id="KW-0472">Membrane</keyword>
<sequence>METRGELGLDSGGFPLSKMSSSKVSKSTRFAIFGAAGLAFCGVLVETSMNVTFPTLMRQFHTSLNAVQWVTTAYLLAVAATMVVTAFMQRRLTWRLLVNIGGGAFVLGGVLCAMSTSLWLLLAGRIIQAVGTGFVMPLVFTQIMRQVPVDVQGRYTGTAGMLIALAPSLGPTYGGLVTQLASWRLIFWLTLPVGIVAWLITTMHITQPAAPEKRRFPSLQFILIIVALMALTWSLNSIGTTGFSFLNFWLPLLVTVVSLSVWVLVTQRSDQPLIDVDIFKNQMFSRAVSIYFCIQFVQIGLTFLLPNFTQLALGKNALMSGLMLLAGSLTSAGLSPLAGRLMDNNGIKQPARIGSLILLVATGCFAVSQLSIPLIVLLFVVFQIGFSLLFNNIMTFGLQQLPAHQLGDGNAIFNTLQQYAGSLGTTIMAALLATGSTLKPHGSSFVQTTAGTHLALWLGVVVTVVVCAIGFSLKDIAKN</sequence>
<dbReference type="PROSITE" id="PS50850">
    <property type="entry name" value="MFS"/>
    <property type="match status" value="1"/>
</dbReference>
<dbReference type="InterPro" id="IPR036259">
    <property type="entry name" value="MFS_trans_sf"/>
</dbReference>
<evidence type="ECO:0000259" key="9">
    <source>
        <dbReference type="PROSITE" id="PS50850"/>
    </source>
</evidence>
<evidence type="ECO:0000256" key="5">
    <source>
        <dbReference type="ARBA" id="ARBA00022692"/>
    </source>
</evidence>
<dbReference type="Gene3D" id="1.20.1720.10">
    <property type="entry name" value="Multidrug resistance protein D"/>
    <property type="match status" value="1"/>
</dbReference>
<dbReference type="InterPro" id="IPR020846">
    <property type="entry name" value="MFS_dom"/>
</dbReference>
<dbReference type="PANTHER" id="PTHR42718">
    <property type="entry name" value="MAJOR FACILITATOR SUPERFAMILY MULTIDRUG TRANSPORTER MFSC"/>
    <property type="match status" value="1"/>
</dbReference>
<dbReference type="PRINTS" id="PR01036">
    <property type="entry name" value="TCRTETB"/>
</dbReference>
<dbReference type="Pfam" id="PF07690">
    <property type="entry name" value="MFS_1"/>
    <property type="match status" value="1"/>
</dbReference>